<dbReference type="Proteomes" id="UP000007110">
    <property type="component" value="Unassembled WGS sequence"/>
</dbReference>
<reference evidence="4" key="2">
    <citation type="submission" date="2021-01" db="UniProtKB">
        <authorList>
            <consortium name="EnsemblMetazoa"/>
        </authorList>
    </citation>
    <scope>IDENTIFICATION</scope>
</reference>
<dbReference type="EnsemblMetazoa" id="XM_030974756">
    <property type="protein sequence ID" value="XP_030830616"/>
    <property type="gene ID" value="LOC115919983"/>
</dbReference>
<evidence type="ECO:0000259" key="3">
    <source>
        <dbReference type="PROSITE" id="PS50825"/>
    </source>
</evidence>
<dbReference type="InParanoid" id="A0A7M7N3Y1"/>
<keyword evidence="2" id="KW-0732">Signal</keyword>
<feature type="domain" description="HYR" evidence="3">
    <location>
        <begin position="1"/>
        <end position="84"/>
    </location>
</feature>
<feature type="chain" id="PRO_5033597240" description="HYR domain-containing protein" evidence="2">
    <location>
        <begin position="28"/>
        <end position="162"/>
    </location>
</feature>
<evidence type="ECO:0000256" key="2">
    <source>
        <dbReference type="SAM" id="SignalP"/>
    </source>
</evidence>
<dbReference type="KEGG" id="spu:115919983"/>
<dbReference type="GeneID" id="115919983"/>
<protein>
    <recommendedName>
        <fullName evidence="3">HYR domain-containing protein</fullName>
    </recommendedName>
</protein>
<proteinExistence type="predicted"/>
<dbReference type="RefSeq" id="XP_030830617.1">
    <property type="nucleotide sequence ID" value="XM_030974757.1"/>
</dbReference>
<dbReference type="EnsemblMetazoa" id="XM_030974757">
    <property type="protein sequence ID" value="XP_030830617"/>
    <property type="gene ID" value="LOC115919983"/>
</dbReference>
<sequence length="162" mass="17251">MDPPNVSCSNVTTKLFLVNSFLGLGFGSEYTNVDDNYDPSGVSYNVTTGKDGDLFPPGHTPVTLFAEDTCQNVATCLFYVENTLTELPVNCPDLNRNVSTDVNKATYTFNPDFGADDVTKSASSYRYHGGGVSVSLTLGGSPFGSSVSIGTHDVLPSSMMTY</sequence>
<name>A0A7M7N3Y1_STRPU</name>
<dbReference type="OrthoDB" id="10126691at2759"/>
<dbReference type="AlphaFoldDB" id="A0A7M7N3Y1"/>
<keyword evidence="1" id="KW-0677">Repeat</keyword>
<reference evidence="5" key="1">
    <citation type="submission" date="2015-02" db="EMBL/GenBank/DDBJ databases">
        <title>Genome sequencing for Strongylocentrotus purpuratus.</title>
        <authorList>
            <person name="Murali S."/>
            <person name="Liu Y."/>
            <person name="Vee V."/>
            <person name="English A."/>
            <person name="Wang M."/>
            <person name="Skinner E."/>
            <person name="Han Y."/>
            <person name="Muzny D.M."/>
            <person name="Worley K.C."/>
            <person name="Gibbs R.A."/>
        </authorList>
    </citation>
    <scope>NUCLEOTIDE SEQUENCE</scope>
</reference>
<accession>A0A7M7N3Y1</accession>
<dbReference type="PANTHER" id="PTHR24273:SF32">
    <property type="entry name" value="HYALIN"/>
    <property type="match status" value="1"/>
</dbReference>
<organism evidence="4 5">
    <name type="scientific">Strongylocentrotus purpuratus</name>
    <name type="common">Purple sea urchin</name>
    <dbReference type="NCBI Taxonomy" id="7668"/>
    <lineage>
        <taxon>Eukaryota</taxon>
        <taxon>Metazoa</taxon>
        <taxon>Echinodermata</taxon>
        <taxon>Eleutherozoa</taxon>
        <taxon>Echinozoa</taxon>
        <taxon>Echinoidea</taxon>
        <taxon>Euechinoidea</taxon>
        <taxon>Echinacea</taxon>
        <taxon>Camarodonta</taxon>
        <taxon>Echinidea</taxon>
        <taxon>Strongylocentrotidae</taxon>
        <taxon>Strongylocentrotus</taxon>
    </lineage>
</organism>
<evidence type="ECO:0000313" key="5">
    <source>
        <dbReference type="Proteomes" id="UP000007110"/>
    </source>
</evidence>
<dbReference type="PANTHER" id="PTHR24273">
    <property type="entry name" value="FI04643P-RELATED"/>
    <property type="match status" value="1"/>
</dbReference>
<keyword evidence="5" id="KW-1185">Reference proteome</keyword>
<dbReference type="PROSITE" id="PS50825">
    <property type="entry name" value="HYR"/>
    <property type="match status" value="1"/>
</dbReference>
<evidence type="ECO:0000313" key="4">
    <source>
        <dbReference type="EnsemblMetazoa" id="XP_030830616"/>
    </source>
</evidence>
<dbReference type="InterPro" id="IPR003410">
    <property type="entry name" value="HYR_dom"/>
</dbReference>
<dbReference type="RefSeq" id="XP_030830616.1">
    <property type="nucleotide sequence ID" value="XM_030974756.1"/>
</dbReference>
<dbReference type="Pfam" id="PF02494">
    <property type="entry name" value="HYR"/>
    <property type="match status" value="1"/>
</dbReference>
<feature type="signal peptide" evidence="2">
    <location>
        <begin position="1"/>
        <end position="27"/>
    </location>
</feature>
<evidence type="ECO:0000256" key="1">
    <source>
        <dbReference type="ARBA" id="ARBA00022737"/>
    </source>
</evidence>